<comment type="caution">
    <text evidence="7">The sequence shown here is derived from an EMBL/GenBank/DDBJ whole genome shotgun (WGS) entry which is preliminary data.</text>
</comment>
<dbReference type="InterPro" id="IPR011045">
    <property type="entry name" value="N2O_reductase_N"/>
</dbReference>
<feature type="region of interest" description="Disordered" evidence="4">
    <location>
        <begin position="1213"/>
        <end position="1242"/>
    </location>
</feature>
<dbReference type="SUPFAM" id="SSF53649">
    <property type="entry name" value="Alkaline phosphatase-like"/>
    <property type="match status" value="1"/>
</dbReference>
<dbReference type="Proteomes" id="UP001232725">
    <property type="component" value="Unassembled WGS sequence"/>
</dbReference>
<name>A0ABT9IL52_9MICC</name>
<gene>
    <name evidence="7" type="ORF">Q9R02_03940</name>
</gene>
<dbReference type="InterPro" id="IPR015943">
    <property type="entry name" value="WD40/YVTN_repeat-like_dom_sf"/>
</dbReference>
<dbReference type="Pfam" id="PF04185">
    <property type="entry name" value="Phosphoesterase"/>
    <property type="match status" value="1"/>
</dbReference>
<keyword evidence="1" id="KW-0732">Signal</keyword>
<dbReference type="InterPro" id="IPR011964">
    <property type="entry name" value="YVTN_b-propeller_repeat"/>
</dbReference>
<keyword evidence="2" id="KW-0378">Hydrolase</keyword>
<dbReference type="InterPro" id="IPR051200">
    <property type="entry name" value="Host-pathogen_enzymatic-act"/>
</dbReference>
<protein>
    <submittedName>
        <fullName evidence="7">Beta-propeller fold lactonase family protein</fullName>
    </submittedName>
</protein>
<dbReference type="SUPFAM" id="SSF51004">
    <property type="entry name" value="C-terminal (heme d1) domain of cytochrome cd1-nitrite reductase"/>
    <property type="match status" value="1"/>
</dbReference>
<feature type="domain" description="Alpha-galactosidase NEW3" evidence="5">
    <location>
        <begin position="796"/>
        <end position="870"/>
    </location>
</feature>
<dbReference type="PANTHER" id="PTHR47197">
    <property type="entry name" value="PROTEIN NIRF"/>
    <property type="match status" value="1"/>
</dbReference>
<dbReference type="InterPro" id="IPR011048">
    <property type="entry name" value="Haem_d1_sf"/>
</dbReference>
<dbReference type="SMART" id="SM00564">
    <property type="entry name" value="PQQ"/>
    <property type="match status" value="5"/>
</dbReference>
<feature type="region of interest" description="Disordered" evidence="4">
    <location>
        <begin position="423"/>
        <end position="454"/>
    </location>
</feature>
<feature type="compositionally biased region" description="Low complexity" evidence="4">
    <location>
        <begin position="1213"/>
        <end position="1223"/>
    </location>
</feature>
<sequence>MESPQKPSRPWWRRSAVALGTAACLTVGGTAALAGLALTQHAGPQADGTGITPAGWAVTPAGDQRAAGYFPANTVTSPDGSAVVVPNIVVDENGKQTVQVLSSQDGSLLQQLELNGSDGKTPQGVAPGAVFSPDGKQLYLATANKNAVLVLDWDAAAHKLSVNRSLKLPSGSYPQTVAVSPDGKTVYATGQLSRKLIAVDVATGQTATAPTGDYPFGVILSADGGTAYVSNQGGNTLSTFTVAGLTLTKGADVTVGTHPNNMLLDTKNQRIYVSNGDNDTVSVLDARTGKVQHTLSVAPYQGAPGGTQPTNLALSPDTKTLYVTAGGNNDVTVLDVSGEDGFGKVKGLIPTGWYPTGVAPSKDGKRLLIASAKGLGTGPNKGTDPANSNNHPYIERQLKGFVTVVPTPDGDQLAKFTQQVRRNNGVDGEGGAVNQGQQGEQGRPGTVVPRTPGQASPIKHVIYVVKENRTYDQVFGDMPKGNGDPSLAIFGKDVTPNLHKLADKFVTLDNLYADGEVSQNGWQWATQASSNPYNETGTAQGYAGNGSQYDSEGEHPYVAAAGPDPEHAYLWDKLAQKDVSFRNFGQFVVPPREIDAAEPVKCTTGFCAHDPILNAQTNHDYPWFDMSVSDQKRFDIWNKDFQGFKSSGTMPSMQFIDLPRDHTAGAGTAAQLVADNDLALGKIVDEVSHSQFWKDTAIFVVEDDAQGGPDHVDAHRTTGLVISPYTQTGTVDSHFYSQVSMLRTMELFLGVQPMSQYDAAAMPMIYSFGKTANSTPYDAVAAPSLTLSMPNPVLAAGASSKVTATVSNTGHTTFSGSKATLGLPQGWTATPDAQQPLNDIAPGQTATTSWTVTVPAGAAPGQQMLTLAVPYAISGSMTGTAQTKLAAVVPDPRVATIPQAFVANFSSSTVSAVDLSTGQKLADIPVGANPGTVVVSPDHKRAYVANQNSGSVSVIDVASDAVIATLKTGSVPAGLAVSPDSKTLWVSEYGDNAVEAFSTDTGASLGKTAVGAGPENLSVTPDGASVVVANKSGNTVSVLDAATRAVRSTVTTGSQPFGVVVTPDSKTAFISEMGANSVLPVDLATGTVGTPIAAGQTPFNMVLSHDGATLYVADTGANTVTPIDVATRTAKAAWTVGDSITSVMLGADDATVYATRSGAGKLFPIATATGVVGAPITVGSYPISSAFAAPSGGSSAPLSPAPAATPLMAAAPATASSPSLTPSVNHSTVMTPEQMAGHPDQADAQKLNQEIWQAMRGADSTMPAPAHNLGAVTAADPDGDGK</sequence>
<dbReference type="InterPro" id="IPR019405">
    <property type="entry name" value="Lactonase_7-beta_prop"/>
</dbReference>
<dbReference type="InterPro" id="IPR007312">
    <property type="entry name" value="Phosphoesterase"/>
</dbReference>
<evidence type="ECO:0000256" key="4">
    <source>
        <dbReference type="SAM" id="MobiDB-lite"/>
    </source>
</evidence>
<dbReference type="Gene3D" id="2.60.40.10">
    <property type="entry name" value="Immunoglobulins"/>
    <property type="match status" value="1"/>
</dbReference>
<feature type="domain" description="YNCE-like beta-propeller" evidence="6">
    <location>
        <begin position="991"/>
        <end position="1153"/>
    </location>
</feature>
<evidence type="ECO:0000256" key="2">
    <source>
        <dbReference type="ARBA" id="ARBA00022801"/>
    </source>
</evidence>
<dbReference type="SUPFAM" id="SSF50974">
    <property type="entry name" value="Nitrous oxide reductase, N-terminal domain"/>
    <property type="match status" value="1"/>
</dbReference>
<dbReference type="PANTHER" id="PTHR47197:SF3">
    <property type="entry name" value="DIHYDRO-HEME D1 DEHYDROGENASE"/>
    <property type="match status" value="1"/>
</dbReference>
<evidence type="ECO:0000256" key="1">
    <source>
        <dbReference type="ARBA" id="ARBA00022729"/>
    </source>
</evidence>
<proteinExistence type="predicted"/>
<reference evidence="7 8" key="1">
    <citation type="submission" date="2023-08" db="EMBL/GenBank/DDBJ databases">
        <title>Arthrobacter horti sp. nov., isolated from forest soil.</title>
        <authorList>
            <person name="Park M."/>
        </authorList>
    </citation>
    <scope>NUCLEOTIDE SEQUENCE [LARGE SCALE GENOMIC DNA]</scope>
    <source>
        <strain evidence="7 8">YJM1</strain>
    </source>
</reference>
<organism evidence="7 8">
    <name type="scientific">Arthrobacter horti</name>
    <dbReference type="NCBI Taxonomy" id="3068273"/>
    <lineage>
        <taxon>Bacteria</taxon>
        <taxon>Bacillati</taxon>
        <taxon>Actinomycetota</taxon>
        <taxon>Actinomycetes</taxon>
        <taxon>Micrococcales</taxon>
        <taxon>Micrococcaceae</taxon>
        <taxon>Arthrobacter</taxon>
    </lineage>
</organism>
<dbReference type="Pfam" id="PF21783">
    <property type="entry name" value="YNCE"/>
    <property type="match status" value="1"/>
</dbReference>
<dbReference type="Pfam" id="PF10282">
    <property type="entry name" value="Lactonase"/>
    <property type="match status" value="1"/>
</dbReference>
<accession>A0ABT9IL52</accession>
<dbReference type="InterPro" id="IPR018905">
    <property type="entry name" value="A-galactase_NEW3"/>
</dbReference>
<keyword evidence="8" id="KW-1185">Reference proteome</keyword>
<dbReference type="RefSeq" id="WP_305995358.1">
    <property type="nucleotide sequence ID" value="NZ_JAVALS010000002.1"/>
</dbReference>
<dbReference type="Gene3D" id="3.40.720.10">
    <property type="entry name" value="Alkaline Phosphatase, subunit A"/>
    <property type="match status" value="1"/>
</dbReference>
<dbReference type="InterPro" id="IPR018391">
    <property type="entry name" value="PQQ_b-propeller_rpt"/>
</dbReference>
<evidence type="ECO:0000259" key="5">
    <source>
        <dbReference type="Pfam" id="PF10633"/>
    </source>
</evidence>
<evidence type="ECO:0000313" key="7">
    <source>
        <dbReference type="EMBL" id="MDP5226303.1"/>
    </source>
</evidence>
<evidence type="ECO:0000259" key="6">
    <source>
        <dbReference type="Pfam" id="PF21783"/>
    </source>
</evidence>
<dbReference type="NCBIfam" id="TIGR02276">
    <property type="entry name" value="beta_rpt_yvtn"/>
    <property type="match status" value="2"/>
</dbReference>
<dbReference type="InterPro" id="IPR013783">
    <property type="entry name" value="Ig-like_fold"/>
</dbReference>
<evidence type="ECO:0000313" key="8">
    <source>
        <dbReference type="Proteomes" id="UP001232725"/>
    </source>
</evidence>
<dbReference type="Gene3D" id="2.130.10.10">
    <property type="entry name" value="YVTN repeat-like/Quinoprotein amine dehydrogenase"/>
    <property type="match status" value="4"/>
</dbReference>
<dbReference type="InterPro" id="IPR048433">
    <property type="entry name" value="YNCE-like_beta-prop"/>
</dbReference>
<dbReference type="EMBL" id="JAVALS010000002">
    <property type="protein sequence ID" value="MDP5226303.1"/>
    <property type="molecule type" value="Genomic_DNA"/>
</dbReference>
<dbReference type="Pfam" id="PF10633">
    <property type="entry name" value="NPCBM_assoc"/>
    <property type="match status" value="1"/>
</dbReference>
<feature type="region of interest" description="Disordered" evidence="4">
    <location>
        <begin position="1257"/>
        <end position="1282"/>
    </location>
</feature>
<evidence type="ECO:0000256" key="3">
    <source>
        <dbReference type="ARBA" id="ARBA00023026"/>
    </source>
</evidence>
<dbReference type="InterPro" id="IPR017850">
    <property type="entry name" value="Alkaline_phosphatase_core_sf"/>
</dbReference>
<keyword evidence="3" id="KW-0843">Virulence</keyword>